<feature type="chain" id="PRO_5026093278" description="SLH domain-containing protein" evidence="2">
    <location>
        <begin position="31"/>
        <end position="359"/>
    </location>
</feature>
<protein>
    <recommendedName>
        <fullName evidence="3">SLH domain-containing protein</fullName>
    </recommendedName>
</protein>
<accession>A0A6I2R6C5</accession>
<gene>
    <name evidence="4" type="ORF">GKE97_13365</name>
</gene>
<sequence>MGYCTTIKRKIPAILVVIGTLLGTAVPAFAVGPFQDVSPGSSYTEAIRYAYDNRITIGTSADTFSPDRLITNGEMSMMFCRAFFTDKEWPMEEAISEIMRRRDGVVMQPNLHMDSRVTRGWAYKTLFACAGIPAYRPELYRIDSDVDDAIFAAANLGLCDMTADPWEYVTRAEVVQMLYLMGTGQTNPVVPPPILEEINISIEDTYAVSSGQFLQEVEKVPKSILEQFSKEDWSLVVGNKELAVWNYKNGMSASGLTIFGEKTLFVANAGSTIHEFGHFLHHHVQVPEMVKQLYEKEATQAEVLLGEYAMTNDNEYFAEVFEYWIASNGDEGRLSRLQAAAPGTYAYFAKLEANNWDMP</sequence>
<dbReference type="InterPro" id="IPR001119">
    <property type="entry name" value="SLH_dom"/>
</dbReference>
<dbReference type="AlphaFoldDB" id="A0A6I2R6C5"/>
<dbReference type="SUPFAM" id="SSF55486">
    <property type="entry name" value="Metalloproteases ('zincins'), catalytic domain"/>
    <property type="match status" value="1"/>
</dbReference>
<dbReference type="InterPro" id="IPR024079">
    <property type="entry name" value="MetalloPept_cat_dom_sf"/>
</dbReference>
<dbReference type="GO" id="GO:0008237">
    <property type="term" value="F:metallopeptidase activity"/>
    <property type="evidence" value="ECO:0007669"/>
    <property type="project" value="InterPro"/>
</dbReference>
<keyword evidence="1" id="KW-0677">Repeat</keyword>
<evidence type="ECO:0000256" key="1">
    <source>
        <dbReference type="ARBA" id="ARBA00022737"/>
    </source>
</evidence>
<keyword evidence="2" id="KW-0732">Signal</keyword>
<feature type="signal peptide" evidence="2">
    <location>
        <begin position="1"/>
        <end position="30"/>
    </location>
</feature>
<name>A0A6I2R6C5_FLAPL</name>
<comment type="caution">
    <text evidence="4">The sequence shown here is derived from an EMBL/GenBank/DDBJ whole genome shotgun (WGS) entry which is preliminary data.</text>
</comment>
<reference evidence="4 5" key="1">
    <citation type="journal article" date="2019" name="Nat. Med.">
        <title>A library of human gut bacterial isolates paired with longitudinal multiomics data enables mechanistic microbiome research.</title>
        <authorList>
            <person name="Poyet M."/>
            <person name="Groussin M."/>
            <person name="Gibbons S.M."/>
            <person name="Avila-Pacheco J."/>
            <person name="Jiang X."/>
            <person name="Kearney S.M."/>
            <person name="Perrotta A.R."/>
            <person name="Berdy B."/>
            <person name="Zhao S."/>
            <person name="Lieberman T.D."/>
            <person name="Swanson P.K."/>
            <person name="Smith M."/>
            <person name="Roesemann S."/>
            <person name="Alexander J.E."/>
            <person name="Rich S.A."/>
            <person name="Livny J."/>
            <person name="Vlamakis H."/>
            <person name="Clish C."/>
            <person name="Bullock K."/>
            <person name="Deik A."/>
            <person name="Scott J."/>
            <person name="Pierce K.A."/>
            <person name="Xavier R.J."/>
            <person name="Alm E.J."/>
        </authorList>
    </citation>
    <scope>NUCLEOTIDE SEQUENCE [LARGE SCALE GENOMIC DNA]</scope>
    <source>
        <strain evidence="4 5">BIOML-A2</strain>
    </source>
</reference>
<proteinExistence type="predicted"/>
<evidence type="ECO:0000259" key="3">
    <source>
        <dbReference type="PROSITE" id="PS51272"/>
    </source>
</evidence>
<dbReference type="RefSeq" id="WP_108981687.1">
    <property type="nucleotide sequence ID" value="NZ_WKPR01000013.1"/>
</dbReference>
<organism evidence="4 5">
    <name type="scientific">Flavonifractor plautii</name>
    <name type="common">Fusobacterium plautii</name>
    <dbReference type="NCBI Taxonomy" id="292800"/>
    <lineage>
        <taxon>Bacteria</taxon>
        <taxon>Bacillati</taxon>
        <taxon>Bacillota</taxon>
        <taxon>Clostridia</taxon>
        <taxon>Eubacteriales</taxon>
        <taxon>Oscillospiraceae</taxon>
        <taxon>Flavonifractor</taxon>
    </lineage>
</organism>
<dbReference type="PROSITE" id="PS51272">
    <property type="entry name" value="SLH"/>
    <property type="match status" value="1"/>
</dbReference>
<dbReference type="Pfam" id="PF00395">
    <property type="entry name" value="SLH"/>
    <property type="match status" value="1"/>
</dbReference>
<feature type="domain" description="SLH" evidence="3">
    <location>
        <begin position="30"/>
        <end position="93"/>
    </location>
</feature>
<dbReference type="Proteomes" id="UP000434475">
    <property type="component" value="Unassembled WGS sequence"/>
</dbReference>
<evidence type="ECO:0000256" key="2">
    <source>
        <dbReference type="SAM" id="SignalP"/>
    </source>
</evidence>
<evidence type="ECO:0000313" key="4">
    <source>
        <dbReference type="EMBL" id="MSB20500.1"/>
    </source>
</evidence>
<dbReference type="CDD" id="cd20184">
    <property type="entry name" value="M34_peptidase_like"/>
    <property type="match status" value="1"/>
</dbReference>
<dbReference type="Gene3D" id="3.40.390.10">
    <property type="entry name" value="Collagenase (Catalytic Domain)"/>
    <property type="match status" value="1"/>
</dbReference>
<evidence type="ECO:0000313" key="5">
    <source>
        <dbReference type="Proteomes" id="UP000434475"/>
    </source>
</evidence>
<dbReference type="EMBL" id="WKPR01000013">
    <property type="protein sequence ID" value="MSB20500.1"/>
    <property type="molecule type" value="Genomic_DNA"/>
</dbReference>
<dbReference type="InterPro" id="IPR014781">
    <property type="entry name" value="Anthrax_toxin_lethal/edema_N/C"/>
</dbReference>
<dbReference type="Pfam" id="PF07737">
    <property type="entry name" value="ATLF"/>
    <property type="match status" value="1"/>
</dbReference>